<gene>
    <name evidence="1" type="ORF">SPELUC_LOCUS1757</name>
</gene>
<keyword evidence="2" id="KW-1185">Reference proteome</keyword>
<organism evidence="1 2">
    <name type="scientific">Cetraspora pellucida</name>
    <dbReference type="NCBI Taxonomy" id="1433469"/>
    <lineage>
        <taxon>Eukaryota</taxon>
        <taxon>Fungi</taxon>
        <taxon>Fungi incertae sedis</taxon>
        <taxon>Mucoromycota</taxon>
        <taxon>Glomeromycotina</taxon>
        <taxon>Glomeromycetes</taxon>
        <taxon>Diversisporales</taxon>
        <taxon>Gigasporaceae</taxon>
        <taxon>Cetraspora</taxon>
    </lineage>
</organism>
<accession>A0ACA9KGP9</accession>
<name>A0ACA9KGP9_9GLOM</name>
<reference evidence="1" key="1">
    <citation type="submission" date="2021-06" db="EMBL/GenBank/DDBJ databases">
        <authorList>
            <person name="Kallberg Y."/>
            <person name="Tangrot J."/>
            <person name="Rosling A."/>
        </authorList>
    </citation>
    <scope>NUCLEOTIDE SEQUENCE</scope>
    <source>
        <strain evidence="1">28 12/20/2015</strain>
    </source>
</reference>
<sequence>MVQPVPSLMINLKLNHHRSYSKFIPNPAPIRRPRPKNYPAQQTTSQNDAEQPSQSDE</sequence>
<evidence type="ECO:0000313" key="2">
    <source>
        <dbReference type="Proteomes" id="UP000789366"/>
    </source>
</evidence>
<comment type="caution">
    <text evidence="1">The sequence shown here is derived from an EMBL/GenBank/DDBJ whole genome shotgun (WGS) entry which is preliminary data.</text>
</comment>
<protein>
    <submittedName>
        <fullName evidence="1">10406_t:CDS:1</fullName>
    </submittedName>
</protein>
<dbReference type="EMBL" id="CAJVPW010001004">
    <property type="protein sequence ID" value="CAG8472402.1"/>
    <property type="molecule type" value="Genomic_DNA"/>
</dbReference>
<dbReference type="Proteomes" id="UP000789366">
    <property type="component" value="Unassembled WGS sequence"/>
</dbReference>
<evidence type="ECO:0000313" key="1">
    <source>
        <dbReference type="EMBL" id="CAG8472402.1"/>
    </source>
</evidence>
<proteinExistence type="predicted"/>
<feature type="non-terminal residue" evidence="1">
    <location>
        <position position="57"/>
    </location>
</feature>